<sequence length="397" mass="41996">METTLVSDLLDLENAWHNLKNKSIIVTDACRASIEATGKALDAFKEANDEAISAVVAKTDGQGSRNLPHVRKRPASALGRAVLQDSSKTTSMLNASNALDVLIEAHTAWASLRDRLAYERTLGRIEARFFDVPDEYETGLLIVQQDTDKRMELKNLRETTLQTARKLESDVPEPIKVVATSTAAFDLDSAPPPVKRVRAGPVVAVAAPTPVPAPAVEVPPTPVEPLRVSRVDLETGEVLNEENVFVEPVHEASSIEAPAKPFGLAVPSWVLPAGVTTVAVVVCVAGFMLGHKPPAPVVAPPVAAVVAPAASSVAPASQVAAPAPALVPHADLTGRAWHVEPASALPAVHAATPAQHPAPHSARVTHEAVVYNRLTAHDQAQVKDASKAIDSFFAHHQ</sequence>
<name>A0ABT3ZTM5_9BURK</name>
<dbReference type="Proteomes" id="UP001082899">
    <property type="component" value="Unassembled WGS sequence"/>
</dbReference>
<protein>
    <submittedName>
        <fullName evidence="1">Uncharacterized protein</fullName>
    </submittedName>
</protein>
<reference evidence="1" key="1">
    <citation type="submission" date="2022-11" db="EMBL/GenBank/DDBJ databases">
        <title>Robbsia betulipollinis sp. nov., isolated from pollen of birch (Betula pendula).</title>
        <authorList>
            <person name="Shi H."/>
            <person name="Ambika Manirajan B."/>
            <person name="Ratering S."/>
            <person name="Geissler-Plaum R."/>
            <person name="Schnell S."/>
        </authorList>
    </citation>
    <scope>NUCLEOTIDE SEQUENCE</scope>
    <source>
        <strain evidence="1">Bb-Pol-6</strain>
    </source>
</reference>
<dbReference type="RefSeq" id="WP_267849865.1">
    <property type="nucleotide sequence ID" value="NZ_JAPMXC010000015.1"/>
</dbReference>
<organism evidence="1 2">
    <name type="scientific">Robbsia betulipollinis</name>
    <dbReference type="NCBI Taxonomy" id="2981849"/>
    <lineage>
        <taxon>Bacteria</taxon>
        <taxon>Pseudomonadati</taxon>
        <taxon>Pseudomonadota</taxon>
        <taxon>Betaproteobacteria</taxon>
        <taxon>Burkholderiales</taxon>
        <taxon>Burkholderiaceae</taxon>
        <taxon>Robbsia</taxon>
    </lineage>
</organism>
<keyword evidence="2" id="KW-1185">Reference proteome</keyword>
<dbReference type="EMBL" id="JAPMXC010000015">
    <property type="protein sequence ID" value="MCY0389906.1"/>
    <property type="molecule type" value="Genomic_DNA"/>
</dbReference>
<proteinExistence type="predicted"/>
<comment type="caution">
    <text evidence="1">The sequence shown here is derived from an EMBL/GenBank/DDBJ whole genome shotgun (WGS) entry which is preliminary data.</text>
</comment>
<accession>A0ABT3ZTM5</accession>
<gene>
    <name evidence="1" type="ORF">OVY01_22465</name>
</gene>
<evidence type="ECO:0000313" key="2">
    <source>
        <dbReference type="Proteomes" id="UP001082899"/>
    </source>
</evidence>
<evidence type="ECO:0000313" key="1">
    <source>
        <dbReference type="EMBL" id="MCY0389906.1"/>
    </source>
</evidence>